<feature type="compositionally biased region" description="Low complexity" evidence="1">
    <location>
        <begin position="594"/>
        <end position="606"/>
    </location>
</feature>
<feature type="region of interest" description="Disordered" evidence="1">
    <location>
        <begin position="1"/>
        <end position="43"/>
    </location>
</feature>
<feature type="region of interest" description="Disordered" evidence="1">
    <location>
        <begin position="642"/>
        <end position="735"/>
    </location>
</feature>
<feature type="region of interest" description="Disordered" evidence="1">
    <location>
        <begin position="587"/>
        <end position="627"/>
    </location>
</feature>
<name>A0A077WQ26_9FUNG</name>
<reference evidence="3" key="1">
    <citation type="journal article" date="2014" name="Genome Announc.">
        <title>De novo whole-genome sequence and genome annotation of Lichtheimia ramosa.</title>
        <authorList>
            <person name="Linde J."/>
            <person name="Schwartze V."/>
            <person name="Binder U."/>
            <person name="Lass-Florl C."/>
            <person name="Voigt K."/>
            <person name="Horn F."/>
        </authorList>
    </citation>
    <scope>NUCLEOTIDE SEQUENCE</scope>
    <source>
        <strain evidence="3">JMRC FSU:6197</strain>
    </source>
</reference>
<accession>A0A077WQ26</accession>
<protein>
    <submittedName>
        <fullName evidence="3">Putative Potential regulator of cell polarity</fullName>
    </submittedName>
</protein>
<feature type="region of interest" description="Disordered" evidence="1">
    <location>
        <begin position="192"/>
        <end position="242"/>
    </location>
</feature>
<evidence type="ECO:0000256" key="1">
    <source>
        <dbReference type="SAM" id="MobiDB-lite"/>
    </source>
</evidence>
<dbReference type="InterPro" id="IPR040206">
    <property type="entry name" value="Zds1/2"/>
</dbReference>
<evidence type="ECO:0000259" key="2">
    <source>
        <dbReference type="SMART" id="SM01327"/>
    </source>
</evidence>
<feature type="compositionally biased region" description="Polar residues" evidence="1">
    <location>
        <begin position="64"/>
        <end position="89"/>
    </location>
</feature>
<organism evidence="3">
    <name type="scientific">Lichtheimia ramosa</name>
    <dbReference type="NCBI Taxonomy" id="688394"/>
    <lineage>
        <taxon>Eukaryota</taxon>
        <taxon>Fungi</taxon>
        <taxon>Fungi incertae sedis</taxon>
        <taxon>Mucoromycota</taxon>
        <taxon>Mucoromycotina</taxon>
        <taxon>Mucoromycetes</taxon>
        <taxon>Mucorales</taxon>
        <taxon>Lichtheimiaceae</taxon>
        <taxon>Lichtheimia</taxon>
    </lineage>
</organism>
<feature type="compositionally biased region" description="Low complexity" evidence="1">
    <location>
        <begin position="28"/>
        <end position="40"/>
    </location>
</feature>
<feature type="compositionally biased region" description="Polar residues" evidence="1">
    <location>
        <begin position="607"/>
        <end position="618"/>
    </location>
</feature>
<feature type="compositionally biased region" description="Acidic residues" evidence="1">
    <location>
        <begin position="665"/>
        <end position="685"/>
    </location>
</feature>
<dbReference type="PANTHER" id="PTHR28089:SF1">
    <property type="entry name" value="PROTEIN ZDS1-RELATED"/>
    <property type="match status" value="1"/>
</dbReference>
<dbReference type="EMBL" id="LK023330">
    <property type="protein sequence ID" value="CDS09254.1"/>
    <property type="molecule type" value="Genomic_DNA"/>
</dbReference>
<gene>
    <name evidence="3" type="ORF">LRAMOSA10614</name>
</gene>
<feature type="compositionally biased region" description="Pro residues" evidence="1">
    <location>
        <begin position="455"/>
        <end position="466"/>
    </location>
</feature>
<proteinExistence type="predicted"/>
<feature type="region of interest" description="Disordered" evidence="1">
    <location>
        <begin position="64"/>
        <end position="139"/>
    </location>
</feature>
<feature type="compositionally biased region" description="Low complexity" evidence="1">
    <location>
        <begin position="382"/>
        <end position="405"/>
    </location>
</feature>
<feature type="compositionally biased region" description="Low complexity" evidence="1">
    <location>
        <begin position="467"/>
        <end position="494"/>
    </location>
</feature>
<evidence type="ECO:0000313" key="3">
    <source>
        <dbReference type="EMBL" id="CDS09254.1"/>
    </source>
</evidence>
<dbReference type="InterPro" id="IPR013941">
    <property type="entry name" value="ZDS1_C"/>
</dbReference>
<dbReference type="GO" id="GO:0005737">
    <property type="term" value="C:cytoplasm"/>
    <property type="evidence" value="ECO:0007669"/>
    <property type="project" value="TreeGrafter"/>
</dbReference>
<dbReference type="GO" id="GO:0030010">
    <property type="term" value="P:establishment of cell polarity"/>
    <property type="evidence" value="ECO:0007669"/>
    <property type="project" value="TreeGrafter"/>
</dbReference>
<dbReference type="SMART" id="SM01327">
    <property type="entry name" value="Zds_C"/>
    <property type="match status" value="1"/>
</dbReference>
<feature type="compositionally biased region" description="Pro residues" evidence="1">
    <location>
        <begin position="406"/>
        <end position="420"/>
    </location>
</feature>
<dbReference type="OrthoDB" id="5589766at2759"/>
<feature type="compositionally biased region" description="Polar residues" evidence="1">
    <location>
        <begin position="209"/>
        <end position="222"/>
    </location>
</feature>
<feature type="compositionally biased region" description="Gly residues" evidence="1">
    <location>
        <begin position="121"/>
        <end position="131"/>
    </location>
</feature>
<feature type="region of interest" description="Disordered" evidence="1">
    <location>
        <begin position="292"/>
        <end position="326"/>
    </location>
</feature>
<dbReference type="PANTHER" id="PTHR28089">
    <property type="entry name" value="PROTEIN ZDS1-RELATED"/>
    <property type="match status" value="1"/>
</dbReference>
<dbReference type="AlphaFoldDB" id="A0A077WQ26"/>
<feature type="compositionally biased region" description="Polar residues" evidence="1">
    <location>
        <begin position="495"/>
        <end position="504"/>
    </location>
</feature>
<sequence>MSDVKYSLPPPNVVHSSCHPPPPPPAPLLSNDNDNNNNNNFDFLSQHVSSNLIHDVDNRYLEQQQQQQSVHIATTNREHLATTTTARGTNQDEDPELAMARRNRPLSFSSLSRDEVEKSSGGSGSSIGDGGSSQRQVISISTPDPSHLFWVPATQHPEIAPAEFEKFLQMNAMAKRERASLRRRSSILSVSFTASDAEQEQEEGVARDQLQQLSSNNTSDTSGEQHDQGLNENESQRKTRLRRSISLGTISAAENQMRLPDFLVFDRNSSTEDQSRVLVPRADRSSLLRRGARTRFQRNSSFTPSAPRRPVDRHRQAESMPPVPFNRDIQSLEGITLSDKPLQEDQHLISRPETEKDDEHIQSLAVGENVTTTPSSTPPITPSSSISEPTFQRQQQQQPSSTVVPSPSPSPSPPPPPAPPSHAIDRGEKKSSWSWGFRKNKSDQLKQEPVMPASSPSPPPAAPEPRPSVSTDSTSTSKKFGLSSLFSRKGSSSKVQPANASMVPTNAAGVNGTAVPKDFQLNRINQNRLPIHIERAIYRLSHTKLANPRRPLHEQVLISNLMFWYLSVVSSTQPNGSVEAGRKFVNAGKKGKKQPPQQQQQQQQQQNRPNKTSNHRPSQQQQQQQNAALHQYMGNNASTGFVIPENYLRPKGGGGPKHRKPSLSDSDDDDDDDDSSSSDSSSDEETTTRKAHTMTSKSSTRPNTKGPSLITHTQSARKERDDDIPLAMYKSKGRV</sequence>
<feature type="domain" description="Protein Zds1 C-terminal" evidence="2">
    <location>
        <begin position="518"/>
        <end position="570"/>
    </location>
</feature>
<dbReference type="Pfam" id="PF08632">
    <property type="entry name" value="Zds_C"/>
    <property type="match status" value="1"/>
</dbReference>
<dbReference type="GO" id="GO:0010971">
    <property type="term" value="P:positive regulation of G2/M transition of mitotic cell cycle"/>
    <property type="evidence" value="ECO:0007669"/>
    <property type="project" value="TreeGrafter"/>
</dbReference>
<feature type="region of interest" description="Disordered" evidence="1">
    <location>
        <begin position="366"/>
        <end position="506"/>
    </location>
</feature>
<feature type="compositionally biased region" description="Polar residues" evidence="1">
    <location>
        <begin position="693"/>
        <end position="714"/>
    </location>
</feature>
<feature type="compositionally biased region" description="Basic and acidic residues" evidence="1">
    <location>
        <begin position="223"/>
        <end position="237"/>
    </location>
</feature>